<feature type="transmembrane region" description="Helical" evidence="1">
    <location>
        <begin position="6"/>
        <end position="26"/>
    </location>
</feature>
<evidence type="ECO:0000313" key="2">
    <source>
        <dbReference type="EMBL" id="QHT12871.1"/>
    </source>
</evidence>
<protein>
    <submittedName>
        <fullName evidence="2">Uncharacterized protein</fullName>
    </submittedName>
</protein>
<keyword evidence="1" id="KW-0472">Membrane</keyword>
<feature type="transmembrane region" description="Helical" evidence="1">
    <location>
        <begin position="58"/>
        <end position="78"/>
    </location>
</feature>
<keyword evidence="1" id="KW-0812">Transmembrane</keyword>
<evidence type="ECO:0000256" key="1">
    <source>
        <dbReference type="SAM" id="Phobius"/>
    </source>
</evidence>
<dbReference type="AlphaFoldDB" id="A0A6C0D8T7"/>
<organism evidence="2">
    <name type="scientific">viral metagenome</name>
    <dbReference type="NCBI Taxonomy" id="1070528"/>
    <lineage>
        <taxon>unclassified sequences</taxon>
        <taxon>metagenomes</taxon>
        <taxon>organismal metagenomes</taxon>
    </lineage>
</organism>
<reference evidence="2" key="1">
    <citation type="journal article" date="2020" name="Nature">
        <title>Giant virus diversity and host interactions through global metagenomics.</title>
        <authorList>
            <person name="Schulz F."/>
            <person name="Roux S."/>
            <person name="Paez-Espino D."/>
            <person name="Jungbluth S."/>
            <person name="Walsh D.A."/>
            <person name="Denef V.J."/>
            <person name="McMahon K.D."/>
            <person name="Konstantinidis K.T."/>
            <person name="Eloe-Fadrosh E.A."/>
            <person name="Kyrpides N.C."/>
            <person name="Woyke T."/>
        </authorList>
    </citation>
    <scope>NUCLEOTIDE SEQUENCE</scope>
    <source>
        <strain evidence="2">GVMAG-M-3300023174-130</strain>
    </source>
</reference>
<proteinExistence type="predicted"/>
<sequence length="79" mass="9443">MIFDKYISFDKKVIFSVVCSGLWIYFRTAKCYEMIPRMHLFPIIFVMTWTYLNYYEPLFLPIGLIVLTLYPILMSGGLR</sequence>
<name>A0A6C0D8T7_9ZZZZ</name>
<accession>A0A6C0D8T7</accession>
<dbReference type="EMBL" id="MN739552">
    <property type="protein sequence ID" value="QHT12871.1"/>
    <property type="molecule type" value="Genomic_DNA"/>
</dbReference>
<keyword evidence="1" id="KW-1133">Transmembrane helix</keyword>